<gene>
    <name evidence="1" type="ORF">PGUG_00964</name>
</gene>
<dbReference type="PANTHER" id="PTHR28241">
    <property type="entry name" value="MITOCHONDRIAL IMPORT PROTEIN 1"/>
    <property type="match status" value="1"/>
</dbReference>
<accession>A5DCF9</accession>
<dbReference type="InterPro" id="IPR013262">
    <property type="entry name" value="OMP_MIM1/TOM13_mt"/>
</dbReference>
<dbReference type="EMBL" id="CH408155">
    <property type="protein sequence ID" value="EDK36866.2"/>
    <property type="molecule type" value="Genomic_DNA"/>
</dbReference>
<organism evidence="1 2">
    <name type="scientific">Meyerozyma guilliermondii (strain ATCC 6260 / CBS 566 / DSM 6381 / JCM 1539 / NBRC 10279 / NRRL Y-324)</name>
    <name type="common">Yeast</name>
    <name type="synonym">Candida guilliermondii</name>
    <dbReference type="NCBI Taxonomy" id="294746"/>
    <lineage>
        <taxon>Eukaryota</taxon>
        <taxon>Fungi</taxon>
        <taxon>Dikarya</taxon>
        <taxon>Ascomycota</taxon>
        <taxon>Saccharomycotina</taxon>
        <taxon>Pichiomycetes</taxon>
        <taxon>Debaryomycetaceae</taxon>
        <taxon>Meyerozyma</taxon>
    </lineage>
</organism>
<name>A5DCF9_PICGU</name>
<dbReference type="PANTHER" id="PTHR28241:SF1">
    <property type="entry name" value="MITOCHONDRIAL IMPORT PROTEIN 1"/>
    <property type="match status" value="1"/>
</dbReference>
<dbReference type="RefSeq" id="XP_001487587.2">
    <property type="nucleotide sequence ID" value="XM_001487537.1"/>
</dbReference>
<dbReference type="GeneID" id="5129738"/>
<dbReference type="AlphaFoldDB" id="A5DCF9"/>
<evidence type="ECO:0008006" key="3">
    <source>
        <dbReference type="Google" id="ProtNLM"/>
    </source>
</evidence>
<keyword evidence="2" id="KW-1185">Reference proteome</keyword>
<protein>
    <recommendedName>
        <fullName evidence="3">Mitochondrial import protein 1</fullName>
    </recommendedName>
</protein>
<dbReference type="InParanoid" id="A5DCF9"/>
<dbReference type="VEuPathDB" id="FungiDB:PGUG_00964"/>
<reference evidence="1 2" key="1">
    <citation type="journal article" date="2009" name="Nature">
        <title>Evolution of pathogenicity and sexual reproduction in eight Candida genomes.</title>
        <authorList>
            <person name="Butler G."/>
            <person name="Rasmussen M.D."/>
            <person name="Lin M.F."/>
            <person name="Santos M.A."/>
            <person name="Sakthikumar S."/>
            <person name="Munro C.A."/>
            <person name="Rheinbay E."/>
            <person name="Grabherr M."/>
            <person name="Forche A."/>
            <person name="Reedy J.L."/>
            <person name="Agrafioti I."/>
            <person name="Arnaud M.B."/>
            <person name="Bates S."/>
            <person name="Brown A.J."/>
            <person name="Brunke S."/>
            <person name="Costanzo M.C."/>
            <person name="Fitzpatrick D.A."/>
            <person name="de Groot P.W."/>
            <person name="Harris D."/>
            <person name="Hoyer L.L."/>
            <person name="Hube B."/>
            <person name="Klis F.M."/>
            <person name="Kodira C."/>
            <person name="Lennard N."/>
            <person name="Logue M.E."/>
            <person name="Martin R."/>
            <person name="Neiman A.M."/>
            <person name="Nikolaou E."/>
            <person name="Quail M.A."/>
            <person name="Quinn J."/>
            <person name="Santos M.C."/>
            <person name="Schmitzberger F.F."/>
            <person name="Sherlock G."/>
            <person name="Shah P."/>
            <person name="Silverstein K.A."/>
            <person name="Skrzypek M.S."/>
            <person name="Soll D."/>
            <person name="Staggs R."/>
            <person name="Stansfield I."/>
            <person name="Stumpf M.P."/>
            <person name="Sudbery P.E."/>
            <person name="Srikantha T."/>
            <person name="Zeng Q."/>
            <person name="Berman J."/>
            <person name="Berriman M."/>
            <person name="Heitman J."/>
            <person name="Gow N.A."/>
            <person name="Lorenz M.C."/>
            <person name="Birren B.W."/>
            <person name="Kellis M."/>
            <person name="Cuomo C.A."/>
        </authorList>
    </citation>
    <scope>NUCLEOTIDE SEQUENCE [LARGE SCALE GENOMIC DNA]</scope>
    <source>
        <strain evidence="2">ATCC 6260 / CBS 566 / DSM 6381 / JCM 1539 / NBRC 10279 / NRRL Y-324</strain>
    </source>
</reference>
<dbReference type="KEGG" id="pgu:PGUG_00964"/>
<evidence type="ECO:0000313" key="2">
    <source>
        <dbReference type="Proteomes" id="UP000001997"/>
    </source>
</evidence>
<evidence type="ECO:0000313" key="1">
    <source>
        <dbReference type="EMBL" id="EDK36866.2"/>
    </source>
</evidence>
<dbReference type="OrthoDB" id="5529571at2759"/>
<sequence>MEICQCHGIFCALVLQSVDNQFDFFQFFSQSIYSQSTISQSISFRSPFLISIGDLFIRSRSVHPMEYAESTLPNFDPAFSSAVPGSSDVQDSEKAFFSDGTEVDELTQLNDLAILRGQMSTDDVVNDEDIVHTEMLIDSDRAASDSYTNGGFWTIFRRASINIILPFINGMMLGFGEILAHEIGFRYNWLGARVQPARRMRQKEESRYL</sequence>
<dbReference type="Pfam" id="PF08219">
    <property type="entry name" value="TOM13"/>
    <property type="match status" value="1"/>
</dbReference>
<dbReference type="HOGENOM" id="CLU_1315819_0_0_1"/>
<dbReference type="STRING" id="294746.A5DCF9"/>
<dbReference type="GO" id="GO:0070096">
    <property type="term" value="P:mitochondrial outer membrane translocase complex assembly"/>
    <property type="evidence" value="ECO:0007669"/>
    <property type="project" value="TreeGrafter"/>
</dbReference>
<dbReference type="Proteomes" id="UP000001997">
    <property type="component" value="Unassembled WGS sequence"/>
</dbReference>
<dbReference type="eggNOG" id="ENOG502SBHA">
    <property type="taxonomic scope" value="Eukaryota"/>
</dbReference>
<dbReference type="GO" id="GO:0045040">
    <property type="term" value="P:protein insertion into mitochondrial outer membrane"/>
    <property type="evidence" value="ECO:0007669"/>
    <property type="project" value="TreeGrafter"/>
</dbReference>
<dbReference type="GO" id="GO:0005741">
    <property type="term" value="C:mitochondrial outer membrane"/>
    <property type="evidence" value="ECO:0007669"/>
    <property type="project" value="InterPro"/>
</dbReference>
<proteinExistence type="predicted"/>